<proteinExistence type="inferred from homology"/>
<sequence>MCLHVHLSCSTRRLLRSLSVSQIGCMSKLHGFELNSLVTPEQGKVPLISTDAIHQLHIFIFVLAVSHVLYCISTMAFGRLKMRRWKAWELETKTAEYQFSHGWHSYLWLPFIPLFVSVFKPGTGKTQQKAAFNP</sequence>
<feature type="transmembrane region" description="Helical" evidence="8">
    <location>
        <begin position="56"/>
        <end position="77"/>
    </location>
</feature>
<dbReference type="PANTHER" id="PTHR31942:SF128">
    <property type="entry name" value="MLO-LIKE PROTEIN"/>
    <property type="match status" value="1"/>
</dbReference>
<comment type="similarity">
    <text evidence="2">Belongs to the MLO family.</text>
</comment>
<evidence type="ECO:0000256" key="4">
    <source>
        <dbReference type="ARBA" id="ARBA00022821"/>
    </source>
</evidence>
<dbReference type="InterPro" id="IPR004326">
    <property type="entry name" value="Mlo"/>
</dbReference>
<evidence type="ECO:0000256" key="3">
    <source>
        <dbReference type="ARBA" id="ARBA00022692"/>
    </source>
</evidence>
<evidence type="ECO:0000256" key="7">
    <source>
        <dbReference type="ARBA" id="ARBA00023265"/>
    </source>
</evidence>
<evidence type="ECO:0000256" key="1">
    <source>
        <dbReference type="ARBA" id="ARBA00004141"/>
    </source>
</evidence>
<keyword evidence="6 8" id="KW-0472">Membrane</keyword>
<keyword evidence="5 8" id="KW-1133">Transmembrane helix</keyword>
<name>A0A427A145_ENSVE</name>
<accession>A0A427A145</accession>
<dbReference type="PANTHER" id="PTHR31942">
    <property type="entry name" value="MLO-LIKE PROTEIN 1"/>
    <property type="match status" value="1"/>
</dbReference>
<evidence type="ECO:0000256" key="5">
    <source>
        <dbReference type="ARBA" id="ARBA00022989"/>
    </source>
</evidence>
<evidence type="ECO:0000256" key="6">
    <source>
        <dbReference type="ARBA" id="ARBA00023136"/>
    </source>
</evidence>
<keyword evidence="4" id="KW-0611">Plant defense</keyword>
<keyword evidence="7" id="KW-0568">Pathogenesis-related protein</keyword>
<dbReference type="AlphaFoldDB" id="A0A427A145"/>
<protein>
    <recommendedName>
        <fullName evidence="11">MLO-like protein</fullName>
    </recommendedName>
</protein>
<evidence type="ECO:0000313" key="10">
    <source>
        <dbReference type="Proteomes" id="UP000287651"/>
    </source>
</evidence>
<dbReference type="GO" id="GO:0016020">
    <property type="term" value="C:membrane"/>
    <property type="evidence" value="ECO:0007669"/>
    <property type="project" value="UniProtKB-SubCell"/>
</dbReference>
<organism evidence="9 10">
    <name type="scientific">Ensete ventricosum</name>
    <name type="common">Abyssinian banana</name>
    <name type="synonym">Musa ensete</name>
    <dbReference type="NCBI Taxonomy" id="4639"/>
    <lineage>
        <taxon>Eukaryota</taxon>
        <taxon>Viridiplantae</taxon>
        <taxon>Streptophyta</taxon>
        <taxon>Embryophyta</taxon>
        <taxon>Tracheophyta</taxon>
        <taxon>Spermatophyta</taxon>
        <taxon>Magnoliopsida</taxon>
        <taxon>Liliopsida</taxon>
        <taxon>Zingiberales</taxon>
        <taxon>Musaceae</taxon>
        <taxon>Ensete</taxon>
    </lineage>
</organism>
<evidence type="ECO:0000313" key="9">
    <source>
        <dbReference type="EMBL" id="RRT69979.1"/>
    </source>
</evidence>
<dbReference type="Proteomes" id="UP000287651">
    <property type="component" value="Unassembled WGS sequence"/>
</dbReference>
<evidence type="ECO:0008006" key="11">
    <source>
        <dbReference type="Google" id="ProtNLM"/>
    </source>
</evidence>
<dbReference type="GO" id="GO:0006952">
    <property type="term" value="P:defense response"/>
    <property type="evidence" value="ECO:0007669"/>
    <property type="project" value="UniProtKB-KW"/>
</dbReference>
<evidence type="ECO:0000256" key="8">
    <source>
        <dbReference type="SAM" id="Phobius"/>
    </source>
</evidence>
<dbReference type="EMBL" id="AMZH03004169">
    <property type="protein sequence ID" value="RRT69979.1"/>
    <property type="molecule type" value="Genomic_DNA"/>
</dbReference>
<comment type="caution">
    <text evidence="9">The sequence shown here is derived from an EMBL/GenBank/DDBJ whole genome shotgun (WGS) entry which is preliminary data.</text>
</comment>
<dbReference type="Pfam" id="PF03094">
    <property type="entry name" value="Mlo"/>
    <property type="match status" value="1"/>
</dbReference>
<reference evidence="9 10" key="1">
    <citation type="journal article" date="2014" name="Agronomy (Basel)">
        <title>A Draft Genome Sequence for Ensete ventricosum, the Drought-Tolerant Tree Against Hunger.</title>
        <authorList>
            <person name="Harrison J."/>
            <person name="Moore K.A."/>
            <person name="Paszkiewicz K."/>
            <person name="Jones T."/>
            <person name="Grant M."/>
            <person name="Ambacheew D."/>
            <person name="Muzemil S."/>
            <person name="Studholme D.J."/>
        </authorList>
    </citation>
    <scope>NUCLEOTIDE SEQUENCE [LARGE SCALE GENOMIC DNA]</scope>
</reference>
<comment type="subcellular location">
    <subcellularLocation>
        <location evidence="1">Membrane</location>
        <topology evidence="1">Multi-pass membrane protein</topology>
    </subcellularLocation>
</comment>
<evidence type="ECO:0000256" key="2">
    <source>
        <dbReference type="ARBA" id="ARBA00006574"/>
    </source>
</evidence>
<keyword evidence="3 8" id="KW-0812">Transmembrane</keyword>
<gene>
    <name evidence="9" type="ORF">B296_00005343</name>
</gene>